<dbReference type="HAMAP" id="MF_00862">
    <property type="entry name" value="DabB"/>
    <property type="match status" value="1"/>
</dbReference>
<feature type="domain" description="NADH:quinone oxidoreductase/Mrp antiporter transmembrane" evidence="9">
    <location>
        <begin position="114"/>
        <end position="335"/>
    </location>
</feature>
<feature type="transmembrane region" description="Helical" evidence="7">
    <location>
        <begin position="254"/>
        <end position="276"/>
    </location>
</feature>
<keyword evidence="5 7" id="KW-1133">Transmembrane helix</keyword>
<comment type="similarity">
    <text evidence="7">Belongs to the inorganic carbon transporter (TC 9.A.2) DabB family.</text>
</comment>
<sequence>MALAMQWLCGLLPLGYLLAWGLARLWPSRSWQLAETGALAGLASVAVTALVQIVQPAGAPKDWPGLLVAGLIALLGWIIVRYSRTSLMGEAGQLRYLSALLLTLAAVSSVVLSPHLGMLVAAWAVSSLGLHPLLTFYRERVPAQIVAHKKFLVSRMAEVCLLLALWLIHRDTGSLWLADLASHLAALDQLTTGLHLAAALIALAAILKSAQLPLHGWLIQVMEAPTPVSALLHAGIVNLGGFVLIRLAELLSLAPAAQVLLIGFGSVTAVLAGLVMMTRISIKVRLAWSTCAQMGFMLMECGLGLYELALLHLLAHSLYKAHAFLTAGQTVQLHQQRTLVSDQSPLSPDRQWQWAVAAPVLSGLLVAGSAYGWQLWQPAFAPPVVAIAVLSLGLAPLLWPVAPHCRSSLATGCLRLLALTQLYLLWHLAFSQLVPTHHAPGWPATLWVITSLGGLYLAQSWLRSHPDSALSRRLYPWAYAGFYLDERYTRFVFRVWPVRLATPAN</sequence>
<dbReference type="Pfam" id="PF00361">
    <property type="entry name" value="Proton_antipo_M"/>
    <property type="match status" value="1"/>
</dbReference>
<feature type="transmembrane region" description="Helical" evidence="7">
    <location>
        <begin position="94"/>
        <end position="112"/>
    </location>
</feature>
<keyword evidence="3 7" id="KW-1003">Cell membrane</keyword>
<evidence type="ECO:0000259" key="9">
    <source>
        <dbReference type="Pfam" id="PF00361"/>
    </source>
</evidence>
<proteinExistence type="inferred from homology"/>
<dbReference type="InterPro" id="IPR001750">
    <property type="entry name" value="ND/Mrp_TM"/>
</dbReference>
<evidence type="ECO:0000256" key="5">
    <source>
        <dbReference type="ARBA" id="ARBA00022989"/>
    </source>
</evidence>
<feature type="transmembrane region" description="Helical" evidence="7">
    <location>
        <begin position="63"/>
        <end position="82"/>
    </location>
</feature>
<organism evidence="10 11">
    <name type="scientific">Parachitinimonas caeni</name>
    <dbReference type="NCBI Taxonomy" id="3031301"/>
    <lineage>
        <taxon>Bacteria</taxon>
        <taxon>Pseudomonadati</taxon>
        <taxon>Pseudomonadota</taxon>
        <taxon>Betaproteobacteria</taxon>
        <taxon>Neisseriales</taxon>
        <taxon>Chitinibacteraceae</taxon>
        <taxon>Parachitinimonas</taxon>
    </lineage>
</organism>
<reference evidence="10" key="1">
    <citation type="submission" date="2023-03" db="EMBL/GenBank/DDBJ databases">
        <title>Chitinimonas shenzhenensis gen. nov., sp. nov., a novel member of family Burkholderiaceae isolated from activated sludge collected in Shen Zhen, China.</title>
        <authorList>
            <person name="Wang X."/>
        </authorList>
    </citation>
    <scope>NUCLEOTIDE SEQUENCE</scope>
    <source>
        <strain evidence="10">DQS-5</strain>
    </source>
</reference>
<gene>
    <name evidence="7" type="primary">dabB</name>
    <name evidence="10" type="ORF">PZA18_03155</name>
</gene>
<feature type="transmembrane region" description="Helical" evidence="7">
    <location>
        <begin position="413"/>
        <end position="430"/>
    </location>
</feature>
<comment type="caution">
    <text evidence="10">The sequence shown here is derived from an EMBL/GenBank/DDBJ whole genome shotgun (WGS) entry which is preliminary data.</text>
</comment>
<evidence type="ECO:0000256" key="8">
    <source>
        <dbReference type="RuleBase" id="RU000320"/>
    </source>
</evidence>
<dbReference type="PANTHER" id="PTHR42829">
    <property type="entry name" value="NADH-UBIQUINONE OXIDOREDUCTASE CHAIN 5"/>
    <property type="match status" value="1"/>
</dbReference>
<feature type="transmembrane region" description="Helical" evidence="7">
    <location>
        <begin position="118"/>
        <end position="139"/>
    </location>
</feature>
<dbReference type="InterPro" id="IPR046396">
    <property type="entry name" value="Transporter_DabB"/>
</dbReference>
<comment type="subcellular location">
    <subcellularLocation>
        <location evidence="7">Cell membrane</location>
        <topology evidence="7">Multi-pass membrane protein</topology>
    </subcellularLocation>
    <subcellularLocation>
        <location evidence="1">Endomembrane system</location>
        <topology evidence="1">Multi-pass membrane protein</topology>
    </subcellularLocation>
    <subcellularLocation>
        <location evidence="8">Membrane</location>
        <topology evidence="8">Multi-pass membrane protein</topology>
    </subcellularLocation>
</comment>
<dbReference type="EMBL" id="JARRAF010000003">
    <property type="protein sequence ID" value="MDK2123048.1"/>
    <property type="molecule type" value="Genomic_DNA"/>
</dbReference>
<evidence type="ECO:0000256" key="3">
    <source>
        <dbReference type="ARBA" id="ARBA00022475"/>
    </source>
</evidence>
<evidence type="ECO:0000256" key="1">
    <source>
        <dbReference type="ARBA" id="ARBA00004127"/>
    </source>
</evidence>
<dbReference type="PANTHER" id="PTHR42829:SF1">
    <property type="entry name" value="INORGANIC CARBON TRANSPORTER SUBUNIT DABB-RELATED"/>
    <property type="match status" value="1"/>
</dbReference>
<feature type="transmembrane region" description="Helical" evidence="7">
    <location>
        <begin position="38"/>
        <end position="57"/>
    </location>
</feature>
<dbReference type="InterPro" id="IPR003945">
    <property type="entry name" value="NU5C-like"/>
</dbReference>
<dbReference type="NCBIfam" id="NF006029">
    <property type="entry name" value="PRK08168.1"/>
    <property type="match status" value="1"/>
</dbReference>
<feature type="transmembrane region" description="Helical" evidence="7">
    <location>
        <begin position="228"/>
        <end position="248"/>
    </location>
</feature>
<evidence type="ECO:0000313" key="11">
    <source>
        <dbReference type="Proteomes" id="UP001172778"/>
    </source>
</evidence>
<keyword evidence="4 7" id="KW-0812">Transmembrane</keyword>
<dbReference type="Proteomes" id="UP001172778">
    <property type="component" value="Unassembled WGS sequence"/>
</dbReference>
<evidence type="ECO:0000256" key="6">
    <source>
        <dbReference type="ARBA" id="ARBA00023136"/>
    </source>
</evidence>
<comment type="subunit">
    <text evidence="7">Forms a complex with DabA.</text>
</comment>
<feature type="transmembrane region" description="Helical" evidence="7">
    <location>
        <begin position="6"/>
        <end position="26"/>
    </location>
</feature>
<name>A0ABT7DSJ5_9NEIS</name>
<dbReference type="PRINTS" id="PR01434">
    <property type="entry name" value="NADHDHGNASE5"/>
</dbReference>
<evidence type="ECO:0000256" key="7">
    <source>
        <dbReference type="HAMAP-Rule" id="MF_00862"/>
    </source>
</evidence>
<feature type="transmembrane region" description="Helical" evidence="7">
    <location>
        <begin position="151"/>
        <end position="169"/>
    </location>
</feature>
<evidence type="ECO:0000313" key="10">
    <source>
        <dbReference type="EMBL" id="MDK2123048.1"/>
    </source>
</evidence>
<comment type="function">
    <text evidence="7">Part of an energy-coupled inorganic carbon pump.</text>
</comment>
<keyword evidence="11" id="KW-1185">Reference proteome</keyword>
<keyword evidence="6 7" id="KW-0472">Membrane</keyword>
<protein>
    <recommendedName>
        <fullName evidence="7">Probable inorganic carbon transporter subunit DabB</fullName>
    </recommendedName>
</protein>
<accession>A0ABT7DSJ5</accession>
<dbReference type="RefSeq" id="WP_284099336.1">
    <property type="nucleotide sequence ID" value="NZ_JARRAF010000003.1"/>
</dbReference>
<feature type="transmembrane region" description="Helical" evidence="7">
    <location>
        <begin position="379"/>
        <end position="401"/>
    </location>
</feature>
<keyword evidence="2 7" id="KW-0813">Transport</keyword>
<evidence type="ECO:0000256" key="4">
    <source>
        <dbReference type="ARBA" id="ARBA00022692"/>
    </source>
</evidence>
<evidence type="ECO:0000256" key="2">
    <source>
        <dbReference type="ARBA" id="ARBA00022448"/>
    </source>
</evidence>
<feature type="transmembrane region" description="Helical" evidence="7">
    <location>
        <begin position="442"/>
        <end position="462"/>
    </location>
</feature>
<feature type="transmembrane region" description="Helical" evidence="7">
    <location>
        <begin position="189"/>
        <end position="207"/>
    </location>
</feature>